<reference evidence="5 6" key="1">
    <citation type="submission" date="2016-07" db="EMBL/GenBank/DDBJ databases">
        <title>High microdiversification within the ubiquitous acI lineage of Actinobacteria.</title>
        <authorList>
            <person name="Neuenschwander S.M."/>
            <person name="Salcher M."/>
            <person name="Ghai R."/>
            <person name="Pernthaler J."/>
        </authorList>
    </citation>
    <scope>NUCLEOTIDE SEQUENCE [LARGE SCALE GENOMIC DNA]</scope>
    <source>
        <strain evidence="5">MMS-IA-79</strain>
    </source>
</reference>
<evidence type="ECO:0000256" key="3">
    <source>
        <dbReference type="ARBA" id="ARBA00022801"/>
    </source>
</evidence>
<gene>
    <name evidence="5" type="ORF">A1sIA79_00125</name>
</gene>
<dbReference type="Gene3D" id="3.40.50.1820">
    <property type="entry name" value="alpha/beta hydrolase"/>
    <property type="match status" value="1"/>
</dbReference>
<dbReference type="RefSeq" id="WP_095674237.1">
    <property type="nucleotide sequence ID" value="NZ_CP016774.1"/>
</dbReference>
<dbReference type="InterPro" id="IPR000073">
    <property type="entry name" value="AB_hydrolase_1"/>
</dbReference>
<protein>
    <submittedName>
        <fullName evidence="5">Pimeloyl-ACP methyl ester carboxylesterase</fullName>
    </submittedName>
</protein>
<dbReference type="InterPro" id="IPR029058">
    <property type="entry name" value="AB_hydrolase_fold"/>
</dbReference>
<dbReference type="EMBL" id="CP016774">
    <property type="protein sequence ID" value="ASY16688.1"/>
    <property type="molecule type" value="Genomic_DNA"/>
</dbReference>
<keyword evidence="3" id="KW-0378">Hydrolase</keyword>
<dbReference type="Proteomes" id="UP000217177">
    <property type="component" value="Chromosome"/>
</dbReference>
<keyword evidence="6" id="KW-1185">Reference proteome</keyword>
<dbReference type="InterPro" id="IPR051601">
    <property type="entry name" value="Serine_prot/Carboxylest_S33"/>
</dbReference>
<sequence>MQTFSTNPGKALSTRTGKITATITVFALALFSTVSYIQSRPEIPTNLAAYYAQQLQWQSCYENYQCADLLVPIDYTELKTGTFDISILKYPTTGEKKLGSLIVNPGGPGGSGVDYAYAAEYIFSPAILDAYDIVGFDPRGVSRSEPIVCLSDKELDANYASDSKPDNEQEFAQILIESKKFIQQCEEKNKHLTSFSTANAARDMDILREAVGDKQLNYMGKSYGTFLGTLYAQFFPGKVGHMVLDGAVDHSISNFQQGLTQAVAFDKAFAVFAADCNTRSNCPLPKEKSAAIDAMKKILSQLSDKPNKRLSESLVLLGVAAALYDSATGWPKLRIAITDVKNGKGDKFLALADEYTGRTKEGYTANEFDSGAIIDCLDFTDARSVKHMKEDAKVFAEQAPLFGPYLAYGGLVCQYFDTPKATEVLPTKTANPIVIIGTTGDPATPYEWAQGLHKILTNSVLISLTGDGHTGQGQGNKCVDGQVDKFYINRAEPTRLIC</sequence>
<name>A0ABN5BFX6_9ACTN</name>
<evidence type="ECO:0000313" key="6">
    <source>
        <dbReference type="Proteomes" id="UP000217177"/>
    </source>
</evidence>
<evidence type="ECO:0000259" key="4">
    <source>
        <dbReference type="Pfam" id="PF00561"/>
    </source>
</evidence>
<evidence type="ECO:0000256" key="2">
    <source>
        <dbReference type="ARBA" id="ARBA00022729"/>
    </source>
</evidence>
<evidence type="ECO:0000313" key="5">
    <source>
        <dbReference type="EMBL" id="ASY16688.1"/>
    </source>
</evidence>
<accession>A0ABN5BFX6</accession>
<dbReference type="PANTHER" id="PTHR43248:SF29">
    <property type="entry name" value="TRIPEPTIDYL AMINOPEPTIDASE"/>
    <property type="match status" value="1"/>
</dbReference>
<comment type="similarity">
    <text evidence="1">Belongs to the peptidase S33 family.</text>
</comment>
<proteinExistence type="inferred from homology"/>
<dbReference type="Pfam" id="PF00561">
    <property type="entry name" value="Abhydrolase_1"/>
    <property type="match status" value="1"/>
</dbReference>
<organism evidence="5 6">
    <name type="scientific">Candidatus Planktophila versatilis</name>
    <dbReference type="NCBI Taxonomy" id="1884905"/>
    <lineage>
        <taxon>Bacteria</taxon>
        <taxon>Bacillati</taxon>
        <taxon>Actinomycetota</taxon>
        <taxon>Actinomycetes</taxon>
        <taxon>Candidatus Nanopelagicales</taxon>
        <taxon>Candidatus Nanopelagicaceae</taxon>
        <taxon>Candidatus Planktophila</taxon>
    </lineage>
</organism>
<keyword evidence="2" id="KW-0732">Signal</keyword>
<evidence type="ECO:0000256" key="1">
    <source>
        <dbReference type="ARBA" id="ARBA00010088"/>
    </source>
</evidence>
<feature type="domain" description="AB hydrolase-1" evidence="4">
    <location>
        <begin position="101"/>
        <end position="469"/>
    </location>
</feature>
<dbReference type="PANTHER" id="PTHR43248">
    <property type="entry name" value="2-SUCCINYL-6-HYDROXY-2,4-CYCLOHEXADIENE-1-CARBOXYLATE SYNTHASE"/>
    <property type="match status" value="1"/>
</dbReference>
<dbReference type="SUPFAM" id="SSF53474">
    <property type="entry name" value="alpha/beta-Hydrolases"/>
    <property type="match status" value="1"/>
</dbReference>